<evidence type="ECO:0000313" key="2">
    <source>
        <dbReference type="EMBL" id="EJR30621.1"/>
    </source>
</evidence>
<dbReference type="InterPro" id="IPR008160">
    <property type="entry name" value="Collagen"/>
</dbReference>
<name>J8HZL7_BACCE</name>
<evidence type="ECO:0008006" key="4">
    <source>
        <dbReference type="Google" id="ProtNLM"/>
    </source>
</evidence>
<evidence type="ECO:0000256" key="1">
    <source>
        <dbReference type="SAM" id="MobiDB-lite"/>
    </source>
</evidence>
<feature type="compositionally biased region" description="Low complexity" evidence="1">
    <location>
        <begin position="8"/>
        <end position="75"/>
    </location>
</feature>
<organism evidence="2 3">
    <name type="scientific">Bacillus cereus VD048</name>
    <dbReference type="NCBI Taxonomy" id="1053226"/>
    <lineage>
        <taxon>Bacteria</taxon>
        <taxon>Bacillati</taxon>
        <taxon>Bacillota</taxon>
        <taxon>Bacilli</taxon>
        <taxon>Bacillales</taxon>
        <taxon>Bacillaceae</taxon>
        <taxon>Bacillus</taxon>
        <taxon>Bacillus cereus group</taxon>
    </lineage>
</organism>
<reference evidence="2 3" key="1">
    <citation type="submission" date="2012-04" db="EMBL/GenBank/DDBJ databases">
        <title>The Genome Sequence of Bacillus cereus VD048.</title>
        <authorList>
            <consortium name="The Broad Institute Genome Sequencing Platform"/>
            <consortium name="The Broad Institute Genome Sequencing Center for Infectious Disease"/>
            <person name="Feldgarden M."/>
            <person name="Van der Auwera G.A."/>
            <person name="Mahillon J."/>
            <person name="Duprez V."/>
            <person name="Timmery S."/>
            <person name="Mattelet C."/>
            <person name="Dierick K."/>
            <person name="Sun M."/>
            <person name="Yu Z."/>
            <person name="Zhu L."/>
            <person name="Hu X."/>
            <person name="Shank E.B."/>
            <person name="Swiecicka I."/>
            <person name="Hansen B.M."/>
            <person name="Andrup L."/>
            <person name="Young S.K."/>
            <person name="Zeng Q."/>
            <person name="Gargeya S."/>
            <person name="Fitzgerald M."/>
            <person name="Haas B."/>
            <person name="Abouelleil A."/>
            <person name="Alvarado L."/>
            <person name="Arachchi H.M."/>
            <person name="Berlin A."/>
            <person name="Chapman S.B."/>
            <person name="Goldberg J."/>
            <person name="Griggs A."/>
            <person name="Gujja S."/>
            <person name="Hansen M."/>
            <person name="Howarth C."/>
            <person name="Imamovic A."/>
            <person name="Larimer J."/>
            <person name="McCowen C."/>
            <person name="Montmayeur A."/>
            <person name="Murphy C."/>
            <person name="Neiman D."/>
            <person name="Pearson M."/>
            <person name="Priest M."/>
            <person name="Roberts A."/>
            <person name="Saif S."/>
            <person name="Shea T."/>
            <person name="Sisk P."/>
            <person name="Sykes S."/>
            <person name="Wortman J."/>
            <person name="Nusbaum C."/>
            <person name="Birren B."/>
        </authorList>
    </citation>
    <scope>NUCLEOTIDE SEQUENCE [LARGE SCALE GENOMIC DNA]</scope>
    <source>
        <strain evidence="2 3">VD048</strain>
    </source>
</reference>
<dbReference type="HOGENOM" id="CLU_1252916_0_0_9"/>
<protein>
    <recommendedName>
        <fullName evidence="4">BclA C-terminal domain-containing protein</fullName>
    </recommendedName>
</protein>
<proteinExistence type="predicted"/>
<accession>J8HZL7</accession>
<evidence type="ECO:0000313" key="3">
    <source>
        <dbReference type="Proteomes" id="UP000006960"/>
    </source>
</evidence>
<feature type="non-terminal residue" evidence="2">
    <location>
        <position position="1"/>
    </location>
</feature>
<dbReference type="AlphaFoldDB" id="J8HZL7"/>
<gene>
    <name evidence="2" type="ORF">IIG_03134</name>
</gene>
<dbReference type="Proteomes" id="UP000006960">
    <property type="component" value="Unassembled WGS sequence"/>
</dbReference>
<feature type="region of interest" description="Disordered" evidence="1">
    <location>
        <begin position="1"/>
        <end position="75"/>
    </location>
</feature>
<dbReference type="EMBL" id="AHEU01000021">
    <property type="protein sequence ID" value="EJR30621.1"/>
    <property type="molecule type" value="Genomic_DNA"/>
</dbReference>
<sequence>NTGAIGDTGPTGNTGAIGNTGITGNTGPTGNTGTAGDTGSTGNTGPTGNTGSIGDTGPTGNTGTTGNTGATGTFDTSTEAYGHIYSTTAQSVGPGADIEFDSNGSLKSVFYTPGTVSANVDPTVGGSYLVIFKVLVTSPDTATYAITVGGVAQATTSYSQSTDATGNLLLSGSAVINIPGGTPVTIRNIGATTNALPVIPITVTGAPAINASIQLIRLDIG</sequence>
<dbReference type="Pfam" id="PF01391">
    <property type="entry name" value="Collagen"/>
    <property type="match status" value="1"/>
</dbReference>
<comment type="caution">
    <text evidence="2">The sequence shown here is derived from an EMBL/GenBank/DDBJ whole genome shotgun (WGS) entry which is preliminary data.</text>
</comment>
<dbReference type="PATRIC" id="fig|1053226.3.peg.3182"/>